<protein>
    <recommendedName>
        <fullName evidence="2">YdbS-like PH domain-containing protein</fullName>
    </recommendedName>
</protein>
<keyword evidence="1" id="KW-1133">Transmembrane helix</keyword>
<feature type="transmembrane region" description="Helical" evidence="1">
    <location>
        <begin position="45"/>
        <end position="68"/>
    </location>
</feature>
<accession>A0A0S7WKH3</accession>
<keyword evidence="1" id="KW-0472">Membrane</keyword>
<dbReference type="Proteomes" id="UP000051124">
    <property type="component" value="Unassembled WGS sequence"/>
</dbReference>
<feature type="domain" description="YdbS-like PH" evidence="2">
    <location>
        <begin position="72"/>
        <end position="151"/>
    </location>
</feature>
<dbReference type="PANTHER" id="PTHR34473">
    <property type="entry name" value="UPF0699 TRANSMEMBRANE PROTEIN YDBS"/>
    <property type="match status" value="1"/>
</dbReference>
<evidence type="ECO:0000313" key="4">
    <source>
        <dbReference type="Proteomes" id="UP000051124"/>
    </source>
</evidence>
<evidence type="ECO:0000259" key="2">
    <source>
        <dbReference type="Pfam" id="PF03703"/>
    </source>
</evidence>
<dbReference type="InterPro" id="IPR005182">
    <property type="entry name" value="YdbS-like_PH"/>
</dbReference>
<organism evidence="3 4">
    <name type="scientific">candidate division TA06 bacterium DG_26</name>
    <dbReference type="NCBI Taxonomy" id="1703771"/>
    <lineage>
        <taxon>Bacteria</taxon>
        <taxon>Bacteria division TA06</taxon>
    </lineage>
</organism>
<evidence type="ECO:0000313" key="3">
    <source>
        <dbReference type="EMBL" id="KPJ50630.1"/>
    </source>
</evidence>
<sequence length="196" mass="22294">MSTAAITLGQQFKPSLQLRSLYYAYLGIISCVVVLPWYIPLLVMGPLWAILAATVATVIALVILLYWIPRYYHTIFYTLTETEIVWRRGVWFRNTGIVPYNRITNVDIGQGPISRKLGIAALKVQTAGYSGQQSAEIRLEGIENSEELREVIMSSVRGRRPEAVETYGAEEKNVAKILAELTRIRELIERFQKKME</sequence>
<reference evidence="3 4" key="1">
    <citation type="journal article" date="2015" name="Microbiome">
        <title>Genomic resolution of linkages in carbon, nitrogen, and sulfur cycling among widespread estuary sediment bacteria.</title>
        <authorList>
            <person name="Baker B.J."/>
            <person name="Lazar C.S."/>
            <person name="Teske A.P."/>
            <person name="Dick G.J."/>
        </authorList>
    </citation>
    <scope>NUCLEOTIDE SEQUENCE [LARGE SCALE GENOMIC DNA]</scope>
    <source>
        <strain evidence="3">DG_26</strain>
    </source>
</reference>
<dbReference type="EMBL" id="LIZT01000016">
    <property type="protein sequence ID" value="KPJ50630.1"/>
    <property type="molecule type" value="Genomic_DNA"/>
</dbReference>
<dbReference type="AlphaFoldDB" id="A0A0S7WKH3"/>
<feature type="transmembrane region" description="Helical" evidence="1">
    <location>
        <begin position="21"/>
        <end position="39"/>
    </location>
</feature>
<proteinExistence type="predicted"/>
<gene>
    <name evidence="3" type="ORF">AMJ40_02280</name>
</gene>
<name>A0A0S7WKH3_UNCT6</name>
<evidence type="ECO:0000256" key="1">
    <source>
        <dbReference type="SAM" id="Phobius"/>
    </source>
</evidence>
<dbReference type="Pfam" id="PF03703">
    <property type="entry name" value="bPH_2"/>
    <property type="match status" value="1"/>
</dbReference>
<comment type="caution">
    <text evidence="3">The sequence shown here is derived from an EMBL/GenBank/DDBJ whole genome shotgun (WGS) entry which is preliminary data.</text>
</comment>
<dbReference type="PANTHER" id="PTHR34473:SF2">
    <property type="entry name" value="UPF0699 TRANSMEMBRANE PROTEIN YDBT"/>
    <property type="match status" value="1"/>
</dbReference>
<keyword evidence="1" id="KW-0812">Transmembrane</keyword>